<dbReference type="PANTHER" id="PTHR43133:SF8">
    <property type="entry name" value="RNA POLYMERASE SIGMA FACTOR HI_1459-RELATED"/>
    <property type="match status" value="1"/>
</dbReference>
<dbReference type="RefSeq" id="WP_182385080.1">
    <property type="nucleotide sequence ID" value="NZ_CP059833.1"/>
</dbReference>
<evidence type="ECO:0000313" key="9">
    <source>
        <dbReference type="Proteomes" id="UP000515570"/>
    </source>
</evidence>
<dbReference type="SUPFAM" id="SSF88946">
    <property type="entry name" value="Sigma2 domain of RNA polymerase sigma factors"/>
    <property type="match status" value="1"/>
</dbReference>
<dbReference type="PANTHER" id="PTHR43133">
    <property type="entry name" value="RNA POLYMERASE ECF-TYPE SIGMA FACTO"/>
    <property type="match status" value="1"/>
</dbReference>
<evidence type="ECO:0000256" key="1">
    <source>
        <dbReference type="ARBA" id="ARBA00010641"/>
    </source>
</evidence>
<dbReference type="Pfam" id="PF04542">
    <property type="entry name" value="Sigma70_r2"/>
    <property type="match status" value="1"/>
</dbReference>
<dbReference type="Gene3D" id="1.10.10.10">
    <property type="entry name" value="Winged helix-like DNA-binding domain superfamily/Winged helix DNA-binding domain"/>
    <property type="match status" value="1"/>
</dbReference>
<name>A0A7G5FCD0_9CORY</name>
<keyword evidence="4" id="KW-0238">DNA-binding</keyword>
<evidence type="ECO:0000259" key="7">
    <source>
        <dbReference type="Pfam" id="PF08281"/>
    </source>
</evidence>
<evidence type="ECO:0000256" key="3">
    <source>
        <dbReference type="ARBA" id="ARBA00023082"/>
    </source>
</evidence>
<evidence type="ECO:0000256" key="5">
    <source>
        <dbReference type="ARBA" id="ARBA00023163"/>
    </source>
</evidence>
<comment type="similarity">
    <text evidence="1">Belongs to the sigma-70 factor family. ECF subfamily.</text>
</comment>
<evidence type="ECO:0000256" key="2">
    <source>
        <dbReference type="ARBA" id="ARBA00023015"/>
    </source>
</evidence>
<organism evidence="8 9">
    <name type="scientific">Corynebacterium hindlerae</name>
    <dbReference type="NCBI Taxonomy" id="699041"/>
    <lineage>
        <taxon>Bacteria</taxon>
        <taxon>Bacillati</taxon>
        <taxon>Actinomycetota</taxon>
        <taxon>Actinomycetes</taxon>
        <taxon>Mycobacteriales</taxon>
        <taxon>Corynebacteriaceae</taxon>
        <taxon>Corynebacterium</taxon>
    </lineage>
</organism>
<protein>
    <submittedName>
        <fullName evidence="8">Sigma-70 family RNA polymerase sigma factor</fullName>
    </submittedName>
</protein>
<reference evidence="8 9" key="1">
    <citation type="submission" date="2020-07" db="EMBL/GenBank/DDBJ databases">
        <title>non toxigenic Corynebacterium sp. nov from a clinical source.</title>
        <authorList>
            <person name="Bernier A.-M."/>
            <person name="Bernard K."/>
        </authorList>
    </citation>
    <scope>NUCLEOTIDE SEQUENCE [LARGE SCALE GENOMIC DNA]</scope>
    <source>
        <strain evidence="9">NML 93-0612</strain>
    </source>
</reference>
<dbReference type="Proteomes" id="UP000515570">
    <property type="component" value="Chromosome"/>
</dbReference>
<dbReference type="GO" id="GO:0003677">
    <property type="term" value="F:DNA binding"/>
    <property type="evidence" value="ECO:0007669"/>
    <property type="project" value="UniProtKB-KW"/>
</dbReference>
<evidence type="ECO:0000256" key="4">
    <source>
        <dbReference type="ARBA" id="ARBA00023125"/>
    </source>
</evidence>
<dbReference type="AlphaFoldDB" id="A0A7G5FCD0"/>
<keyword evidence="3" id="KW-0731">Sigma factor</keyword>
<dbReference type="EMBL" id="CP059833">
    <property type="protein sequence ID" value="QMV84271.1"/>
    <property type="molecule type" value="Genomic_DNA"/>
</dbReference>
<gene>
    <name evidence="8" type="ORF">HW450_07740</name>
</gene>
<sequence>MNDQTLVTDFIAGDDAAFAQIIHRYHHSLWWTARKYVRSDFDAQDVLQEAYLRAALGLRHYRADCSLKTWLHRLVLNASHDYRTARYRSNELSLLDDHTYDFPHPTYNPLDSLDLTLTLINVLHKLNDDQKTILFMVDVLGYTIYRTADDLGISSGTLKSRRSRAKSYIRAKHPELVR</sequence>
<dbReference type="InterPro" id="IPR036388">
    <property type="entry name" value="WH-like_DNA-bd_sf"/>
</dbReference>
<dbReference type="SUPFAM" id="SSF88659">
    <property type="entry name" value="Sigma3 and sigma4 domains of RNA polymerase sigma factors"/>
    <property type="match status" value="1"/>
</dbReference>
<keyword evidence="5" id="KW-0804">Transcription</keyword>
<feature type="domain" description="RNA polymerase sigma-70 region 2" evidence="6">
    <location>
        <begin position="22"/>
        <end position="86"/>
    </location>
</feature>
<dbReference type="InterPro" id="IPR013324">
    <property type="entry name" value="RNA_pol_sigma_r3/r4-like"/>
</dbReference>
<dbReference type="InterPro" id="IPR039425">
    <property type="entry name" value="RNA_pol_sigma-70-like"/>
</dbReference>
<keyword evidence="2" id="KW-0805">Transcription regulation</keyword>
<dbReference type="InterPro" id="IPR007627">
    <property type="entry name" value="RNA_pol_sigma70_r2"/>
</dbReference>
<evidence type="ECO:0000259" key="6">
    <source>
        <dbReference type="Pfam" id="PF04542"/>
    </source>
</evidence>
<evidence type="ECO:0000313" key="8">
    <source>
        <dbReference type="EMBL" id="QMV84271.1"/>
    </source>
</evidence>
<keyword evidence="9" id="KW-1185">Reference proteome</keyword>
<dbReference type="InterPro" id="IPR013249">
    <property type="entry name" value="RNA_pol_sigma70_r4_t2"/>
</dbReference>
<dbReference type="Gene3D" id="1.10.1740.10">
    <property type="match status" value="1"/>
</dbReference>
<accession>A0A7G5FCD0</accession>
<dbReference type="GO" id="GO:0006352">
    <property type="term" value="P:DNA-templated transcription initiation"/>
    <property type="evidence" value="ECO:0007669"/>
    <property type="project" value="InterPro"/>
</dbReference>
<dbReference type="InterPro" id="IPR014284">
    <property type="entry name" value="RNA_pol_sigma-70_dom"/>
</dbReference>
<feature type="domain" description="RNA polymerase sigma factor 70 region 4 type 2" evidence="7">
    <location>
        <begin position="119"/>
        <end position="166"/>
    </location>
</feature>
<dbReference type="InterPro" id="IPR013325">
    <property type="entry name" value="RNA_pol_sigma_r2"/>
</dbReference>
<dbReference type="GO" id="GO:0016987">
    <property type="term" value="F:sigma factor activity"/>
    <property type="evidence" value="ECO:0007669"/>
    <property type="project" value="UniProtKB-KW"/>
</dbReference>
<dbReference type="Pfam" id="PF08281">
    <property type="entry name" value="Sigma70_r4_2"/>
    <property type="match status" value="1"/>
</dbReference>
<proteinExistence type="inferred from homology"/>
<dbReference type="NCBIfam" id="TIGR02937">
    <property type="entry name" value="sigma70-ECF"/>
    <property type="match status" value="1"/>
</dbReference>